<dbReference type="InterPro" id="IPR003593">
    <property type="entry name" value="AAA+_ATPase"/>
</dbReference>
<dbReference type="InterPro" id="IPR036640">
    <property type="entry name" value="ABC1_TM_sf"/>
</dbReference>
<dbReference type="InterPro" id="IPR017871">
    <property type="entry name" value="ABC_transporter-like_CS"/>
</dbReference>
<dbReference type="CDD" id="cd03228">
    <property type="entry name" value="ABCC_MRP_Like"/>
    <property type="match status" value="1"/>
</dbReference>
<keyword evidence="5 7" id="KW-1133">Transmembrane helix</keyword>
<dbReference type="PROSITE" id="PS50893">
    <property type="entry name" value="ABC_TRANSPORTER_2"/>
    <property type="match status" value="1"/>
</dbReference>
<dbReference type="GO" id="GO:0140359">
    <property type="term" value="F:ABC-type transporter activity"/>
    <property type="evidence" value="ECO:0007669"/>
    <property type="project" value="InterPro"/>
</dbReference>
<dbReference type="AlphaFoldDB" id="A0A6G7K921"/>
<evidence type="ECO:0000313" key="11">
    <source>
        <dbReference type="Proteomes" id="UP000501451"/>
    </source>
</evidence>
<feature type="domain" description="ABC transporter" evidence="8">
    <location>
        <begin position="350"/>
        <end position="588"/>
    </location>
</feature>
<dbReference type="PROSITE" id="PS00211">
    <property type="entry name" value="ABC_TRANSPORTER_1"/>
    <property type="match status" value="1"/>
</dbReference>
<dbReference type="InterPro" id="IPR011527">
    <property type="entry name" value="ABC1_TM_dom"/>
</dbReference>
<dbReference type="Gene3D" id="3.40.50.300">
    <property type="entry name" value="P-loop containing nucleotide triphosphate hydrolases"/>
    <property type="match status" value="1"/>
</dbReference>
<protein>
    <submittedName>
        <fullName evidence="10">ABC transporter ATP-binding protein</fullName>
    </submittedName>
</protein>
<dbReference type="PROSITE" id="PS50929">
    <property type="entry name" value="ABC_TM1F"/>
    <property type="match status" value="1"/>
</dbReference>
<evidence type="ECO:0000256" key="3">
    <source>
        <dbReference type="ARBA" id="ARBA00022741"/>
    </source>
</evidence>
<evidence type="ECO:0000256" key="5">
    <source>
        <dbReference type="ARBA" id="ARBA00022989"/>
    </source>
</evidence>
<evidence type="ECO:0000256" key="2">
    <source>
        <dbReference type="ARBA" id="ARBA00022692"/>
    </source>
</evidence>
<evidence type="ECO:0000259" key="8">
    <source>
        <dbReference type="PROSITE" id="PS50893"/>
    </source>
</evidence>
<dbReference type="InterPro" id="IPR027417">
    <property type="entry name" value="P-loop_NTPase"/>
</dbReference>
<dbReference type="Pfam" id="PF00005">
    <property type="entry name" value="ABC_tran"/>
    <property type="match status" value="1"/>
</dbReference>
<keyword evidence="3" id="KW-0547">Nucleotide-binding</keyword>
<feature type="transmembrane region" description="Helical" evidence="7">
    <location>
        <begin position="28"/>
        <end position="55"/>
    </location>
</feature>
<dbReference type="GO" id="GO:0016887">
    <property type="term" value="F:ATP hydrolysis activity"/>
    <property type="evidence" value="ECO:0007669"/>
    <property type="project" value="InterPro"/>
</dbReference>
<keyword evidence="2 7" id="KW-0812">Transmembrane</keyword>
<dbReference type="Gene3D" id="1.20.1560.10">
    <property type="entry name" value="ABC transporter type 1, transmembrane domain"/>
    <property type="match status" value="1"/>
</dbReference>
<evidence type="ECO:0000256" key="7">
    <source>
        <dbReference type="SAM" id="Phobius"/>
    </source>
</evidence>
<feature type="transmembrane region" description="Helical" evidence="7">
    <location>
        <begin position="159"/>
        <end position="183"/>
    </location>
</feature>
<dbReference type="RefSeq" id="WP_166161555.1">
    <property type="nucleotide sequence ID" value="NZ_CP049740.1"/>
</dbReference>
<organism evidence="10 11">
    <name type="scientific">Jeotgalibaca arthritidis</name>
    <dbReference type="NCBI Taxonomy" id="1868794"/>
    <lineage>
        <taxon>Bacteria</taxon>
        <taxon>Bacillati</taxon>
        <taxon>Bacillota</taxon>
        <taxon>Bacilli</taxon>
        <taxon>Lactobacillales</taxon>
        <taxon>Carnobacteriaceae</taxon>
        <taxon>Jeotgalibaca</taxon>
    </lineage>
</organism>
<feature type="domain" description="ABC transmembrane type-1" evidence="9">
    <location>
        <begin position="28"/>
        <end position="316"/>
    </location>
</feature>
<keyword evidence="6 7" id="KW-0472">Membrane</keyword>
<dbReference type="InterPro" id="IPR003439">
    <property type="entry name" value="ABC_transporter-like_ATP-bd"/>
</dbReference>
<dbReference type="PANTHER" id="PTHR24221:SF646">
    <property type="entry name" value="HAEMOLYSIN SECRETION ATP-BINDING PROTEIN"/>
    <property type="match status" value="1"/>
</dbReference>
<gene>
    <name evidence="10" type="ORF">G7057_04110</name>
</gene>
<proteinExistence type="predicted"/>
<reference evidence="10 11" key="1">
    <citation type="journal article" date="2017" name="Int. J. Syst. Evol. Microbiol.">
        <title>Jeotgalibaca porci sp. nov. and Jeotgalibaca arthritidis sp. nov., isolated from pigs, and emended description of the genus Jeotgalibaca.</title>
        <authorList>
            <person name="Zamora L."/>
            <person name="Perez-Sancho M."/>
            <person name="Dominguez L."/>
            <person name="Fernandez-Garayzabal J.F."/>
            <person name="Vela A.I."/>
        </authorList>
    </citation>
    <scope>NUCLEOTIDE SEQUENCE [LARGE SCALE GENOMIC DNA]</scope>
    <source>
        <strain evidence="10 11">CECT 9157</strain>
    </source>
</reference>
<keyword evidence="11" id="KW-1185">Reference proteome</keyword>
<dbReference type="SUPFAM" id="SSF90123">
    <property type="entry name" value="ABC transporter transmembrane region"/>
    <property type="match status" value="1"/>
</dbReference>
<comment type="subcellular location">
    <subcellularLocation>
        <location evidence="1">Cell membrane</location>
        <topology evidence="1">Multi-pass membrane protein</topology>
    </subcellularLocation>
</comment>
<accession>A0A6G7K921</accession>
<feature type="transmembrane region" description="Helical" evidence="7">
    <location>
        <begin position="67"/>
        <end position="86"/>
    </location>
</feature>
<evidence type="ECO:0000256" key="4">
    <source>
        <dbReference type="ARBA" id="ARBA00022840"/>
    </source>
</evidence>
<dbReference type="Proteomes" id="UP000501451">
    <property type="component" value="Chromosome"/>
</dbReference>
<sequence length="608" mass="69002">MEETQTYSVLQNVTYLYKKMWREGPKHIISFVLRAIADMLLPLLTSATIALIISIVSGNQSWNQAQLIFYALLALTAVCMIISETMSNYENSGGNMFRVSNMMGLSRKLLYLPFQKLEQPENISKLQKAGEPTQNNNGAFQKIFTVSYHFLRDSLGLLIYGYLIGQLHPLIIAVITIFSLLMYGYSLGTNRLSESIRRQQAPLSKKTKYLVDHTGDFKAVKDMRLFHMESWFEDEFQRIYAARFSLMSQLVKRQFKGTLLSSLFGMIRDALAYWLLINQVIDGSLSVASFSFYIGIIASISQWTNGLFIDLADFRHLSSEVQDYRDFMELDLVQSTGDRKTDDLSLPIDIEFRQVCYRYPNADRDTIHDLNLKITAGEKVGLVGVNGAGKTTIIMMLCGLYQPTSGEILINGIPQQEFDQDSYLDLFSAVFQDYFELPITIEETIQQAKTKYSLSYEEAVEQAGMAEILAKLPLGGKTPLVKRVHPKAVDLSGGQKQRLQLARALYKQSPVLILDEPTAALDPVAENEIYLAYNAISQNKTSLFISHRLSSTRFCDRIVYLENGSIYEEGSHQELLAKKGKYADMYQVQSQYYQEEWEGKVNDSITTA</sequence>
<keyword evidence="4 10" id="KW-0067">ATP-binding</keyword>
<dbReference type="GO" id="GO:0034040">
    <property type="term" value="F:ATPase-coupled lipid transmembrane transporter activity"/>
    <property type="evidence" value="ECO:0007669"/>
    <property type="project" value="TreeGrafter"/>
</dbReference>
<evidence type="ECO:0000313" key="10">
    <source>
        <dbReference type="EMBL" id="QII81737.1"/>
    </source>
</evidence>
<name>A0A6G7K921_9LACT</name>
<dbReference type="PANTHER" id="PTHR24221">
    <property type="entry name" value="ATP-BINDING CASSETTE SUB-FAMILY B"/>
    <property type="match status" value="1"/>
</dbReference>
<evidence type="ECO:0000259" key="9">
    <source>
        <dbReference type="PROSITE" id="PS50929"/>
    </source>
</evidence>
<dbReference type="GO" id="GO:0005886">
    <property type="term" value="C:plasma membrane"/>
    <property type="evidence" value="ECO:0007669"/>
    <property type="project" value="UniProtKB-SubCell"/>
</dbReference>
<dbReference type="EMBL" id="CP049740">
    <property type="protein sequence ID" value="QII81737.1"/>
    <property type="molecule type" value="Genomic_DNA"/>
</dbReference>
<dbReference type="KEGG" id="jar:G7057_04110"/>
<dbReference type="InterPro" id="IPR039421">
    <property type="entry name" value="Type_1_exporter"/>
</dbReference>
<dbReference type="SUPFAM" id="SSF52540">
    <property type="entry name" value="P-loop containing nucleoside triphosphate hydrolases"/>
    <property type="match status" value="1"/>
</dbReference>
<dbReference type="SMART" id="SM00382">
    <property type="entry name" value="AAA"/>
    <property type="match status" value="1"/>
</dbReference>
<evidence type="ECO:0000256" key="1">
    <source>
        <dbReference type="ARBA" id="ARBA00004651"/>
    </source>
</evidence>
<evidence type="ECO:0000256" key="6">
    <source>
        <dbReference type="ARBA" id="ARBA00023136"/>
    </source>
</evidence>
<dbReference type="GO" id="GO:0005524">
    <property type="term" value="F:ATP binding"/>
    <property type="evidence" value="ECO:0007669"/>
    <property type="project" value="UniProtKB-KW"/>
</dbReference>